<dbReference type="PANTHER" id="PTHR22726">
    <property type="entry name" value="METALLOENDOPEPTIDASE OMA1"/>
    <property type="match status" value="1"/>
</dbReference>
<evidence type="ECO:0000256" key="5">
    <source>
        <dbReference type="ARBA" id="ARBA00023049"/>
    </source>
</evidence>
<keyword evidence="5 6" id="KW-0482">Metalloprotease</keyword>
<keyword evidence="2" id="KW-0479">Metal-binding</keyword>
<accession>A0A7Y9UB23</accession>
<dbReference type="GO" id="GO:0046872">
    <property type="term" value="F:metal ion binding"/>
    <property type="evidence" value="ECO:0007669"/>
    <property type="project" value="UniProtKB-KW"/>
</dbReference>
<proteinExistence type="inferred from homology"/>
<keyword evidence="3 6" id="KW-0378">Hydrolase</keyword>
<evidence type="ECO:0000256" key="1">
    <source>
        <dbReference type="ARBA" id="ARBA00022670"/>
    </source>
</evidence>
<evidence type="ECO:0000313" key="8">
    <source>
        <dbReference type="EMBL" id="NYG32054.1"/>
    </source>
</evidence>
<evidence type="ECO:0000256" key="6">
    <source>
        <dbReference type="RuleBase" id="RU003983"/>
    </source>
</evidence>
<feature type="domain" description="Peptidase M48" evidence="7">
    <location>
        <begin position="102"/>
        <end position="284"/>
    </location>
</feature>
<dbReference type="RefSeq" id="WP_179632986.1">
    <property type="nucleotide sequence ID" value="NZ_CAXYYM010000166.1"/>
</dbReference>
<sequence>MSTTLHQDLVEDATITTRIDLHRSGCSCALHGRRLFTGLLAGAAATAALPALARDGVEVGGNSKFTKLVSAEQVESAAQEQYLQMRQEASSKRALAPANHPQQQRLQAIADRLIPYTYEWNPRARNWTWQVSLIGSKELNAFCMPGGKIAFYLGILQTLQLSDEEVAMIMGHEMAHALREHARERMGKQTATRGAIELGAAIFGLGGLARSAADIGGQLLTLKYGRDDESEADLVGMELAARSGYNPRAGVSLWQKMAEASKGAPPQFLSTHPSSSTRIQDIEANLPKVEPLYARAARPPRVFGPPSLRGAAG</sequence>
<dbReference type="AlphaFoldDB" id="A0A7Y9UB23"/>
<evidence type="ECO:0000256" key="4">
    <source>
        <dbReference type="ARBA" id="ARBA00022833"/>
    </source>
</evidence>
<dbReference type="CDD" id="cd07331">
    <property type="entry name" value="M48C_Oma1_like"/>
    <property type="match status" value="1"/>
</dbReference>
<reference evidence="8 9" key="1">
    <citation type="submission" date="2020-07" db="EMBL/GenBank/DDBJ databases">
        <title>Genomic Encyclopedia of Archaeal and Bacterial Type Strains, Phase II (KMG-II): from individual species to whole genera.</title>
        <authorList>
            <person name="Goeker M."/>
        </authorList>
    </citation>
    <scope>NUCLEOTIDE SEQUENCE [LARGE SCALE GENOMIC DNA]</scope>
    <source>
        <strain evidence="8 9">DSM 21226</strain>
    </source>
</reference>
<comment type="similarity">
    <text evidence="6">Belongs to the peptidase M48 family.</text>
</comment>
<dbReference type="GO" id="GO:0004222">
    <property type="term" value="F:metalloendopeptidase activity"/>
    <property type="evidence" value="ECO:0007669"/>
    <property type="project" value="InterPro"/>
</dbReference>
<evidence type="ECO:0000256" key="3">
    <source>
        <dbReference type="ARBA" id="ARBA00022801"/>
    </source>
</evidence>
<keyword evidence="1 6" id="KW-0645">Protease</keyword>
<dbReference type="GO" id="GO:0016020">
    <property type="term" value="C:membrane"/>
    <property type="evidence" value="ECO:0007669"/>
    <property type="project" value="TreeGrafter"/>
</dbReference>
<dbReference type="GO" id="GO:0051603">
    <property type="term" value="P:proteolysis involved in protein catabolic process"/>
    <property type="evidence" value="ECO:0007669"/>
    <property type="project" value="TreeGrafter"/>
</dbReference>
<name>A0A7Y9UB23_9BURK</name>
<evidence type="ECO:0000259" key="7">
    <source>
        <dbReference type="Pfam" id="PF01435"/>
    </source>
</evidence>
<dbReference type="Gene3D" id="3.30.2010.10">
    <property type="entry name" value="Metalloproteases ('zincins'), catalytic domain"/>
    <property type="match status" value="1"/>
</dbReference>
<dbReference type="EMBL" id="JACCFH010000001">
    <property type="protein sequence ID" value="NYG32054.1"/>
    <property type="molecule type" value="Genomic_DNA"/>
</dbReference>
<keyword evidence="4 6" id="KW-0862">Zinc</keyword>
<dbReference type="Pfam" id="PF01435">
    <property type="entry name" value="Peptidase_M48"/>
    <property type="match status" value="1"/>
</dbReference>
<gene>
    <name evidence="8" type="ORF">BDD16_001040</name>
</gene>
<keyword evidence="9" id="KW-1185">Reference proteome</keyword>
<dbReference type="PANTHER" id="PTHR22726:SF1">
    <property type="entry name" value="METALLOENDOPEPTIDASE OMA1, MITOCHONDRIAL"/>
    <property type="match status" value="1"/>
</dbReference>
<organism evidence="8 9">
    <name type="scientific">Sphaerotilus montanus</name>
    <dbReference type="NCBI Taxonomy" id="522889"/>
    <lineage>
        <taxon>Bacteria</taxon>
        <taxon>Pseudomonadati</taxon>
        <taxon>Pseudomonadota</taxon>
        <taxon>Betaproteobacteria</taxon>
        <taxon>Burkholderiales</taxon>
        <taxon>Sphaerotilaceae</taxon>
        <taxon>Sphaerotilus</taxon>
    </lineage>
</organism>
<dbReference type="InterPro" id="IPR051156">
    <property type="entry name" value="Mito/Outer_Membr_Metalloprot"/>
</dbReference>
<protein>
    <submittedName>
        <fullName evidence="8">Putative Zn-dependent protease</fullName>
    </submittedName>
</protein>
<comment type="cofactor">
    <cofactor evidence="6">
        <name>Zn(2+)</name>
        <dbReference type="ChEBI" id="CHEBI:29105"/>
    </cofactor>
    <text evidence="6">Binds 1 zinc ion per subunit.</text>
</comment>
<dbReference type="Proteomes" id="UP000518288">
    <property type="component" value="Unassembled WGS sequence"/>
</dbReference>
<dbReference type="InterPro" id="IPR001915">
    <property type="entry name" value="Peptidase_M48"/>
</dbReference>
<comment type="caution">
    <text evidence="8">The sequence shown here is derived from an EMBL/GenBank/DDBJ whole genome shotgun (WGS) entry which is preliminary data.</text>
</comment>
<evidence type="ECO:0000313" key="9">
    <source>
        <dbReference type="Proteomes" id="UP000518288"/>
    </source>
</evidence>
<evidence type="ECO:0000256" key="2">
    <source>
        <dbReference type="ARBA" id="ARBA00022723"/>
    </source>
</evidence>